<dbReference type="GeneID" id="19327877"/>
<keyword evidence="1" id="KW-0479">Metal-binding</keyword>
<evidence type="ECO:0000256" key="3">
    <source>
        <dbReference type="ARBA" id="ARBA00022833"/>
    </source>
</evidence>
<dbReference type="eggNOG" id="ENOG502SE9H">
    <property type="taxonomic scope" value="Eukaryota"/>
</dbReference>
<evidence type="ECO:0000256" key="8">
    <source>
        <dbReference type="PROSITE-ProRule" id="PRU00134"/>
    </source>
</evidence>
<accession>R8BDE2</accession>
<dbReference type="GO" id="GO:0008270">
    <property type="term" value="F:zinc ion binding"/>
    <property type="evidence" value="ECO:0007669"/>
    <property type="project" value="UniProtKB-KW"/>
</dbReference>
<name>R8BDE2_PHAM7</name>
<dbReference type="PANTHER" id="PTHR10237">
    <property type="entry name" value="DEFORMED EPIDERMAL AUTOREGULATORY FACTOR 1 HOMOLOG SUPPRESSIN"/>
    <property type="match status" value="1"/>
</dbReference>
<evidence type="ECO:0000313" key="11">
    <source>
        <dbReference type="Proteomes" id="UP000014074"/>
    </source>
</evidence>
<keyword evidence="5" id="KW-0238">DNA-binding</keyword>
<keyword evidence="3" id="KW-0862">Zinc</keyword>
<dbReference type="EMBL" id="KB933268">
    <property type="protein sequence ID" value="EON97315.1"/>
    <property type="molecule type" value="Genomic_DNA"/>
</dbReference>
<dbReference type="RefSeq" id="XP_007917871.1">
    <property type="nucleotide sequence ID" value="XM_007919680.1"/>
</dbReference>
<feature type="domain" description="MYND-type" evidence="9">
    <location>
        <begin position="620"/>
        <end position="662"/>
    </location>
</feature>
<evidence type="ECO:0000256" key="5">
    <source>
        <dbReference type="ARBA" id="ARBA00023125"/>
    </source>
</evidence>
<evidence type="ECO:0000259" key="9">
    <source>
        <dbReference type="PROSITE" id="PS50865"/>
    </source>
</evidence>
<evidence type="ECO:0000256" key="4">
    <source>
        <dbReference type="ARBA" id="ARBA00023015"/>
    </source>
</evidence>
<dbReference type="KEGG" id="tmn:UCRPA7_7146"/>
<keyword evidence="11" id="KW-1185">Reference proteome</keyword>
<evidence type="ECO:0000256" key="6">
    <source>
        <dbReference type="ARBA" id="ARBA00023163"/>
    </source>
</evidence>
<evidence type="ECO:0000256" key="1">
    <source>
        <dbReference type="ARBA" id="ARBA00022723"/>
    </source>
</evidence>
<dbReference type="Proteomes" id="UP000014074">
    <property type="component" value="Unassembled WGS sequence"/>
</dbReference>
<keyword evidence="2 8" id="KW-0863">Zinc-finger</keyword>
<reference evidence="11" key="1">
    <citation type="journal article" date="2013" name="Genome Announc.">
        <title>Draft genome sequence of the ascomycete Phaeoacremonium aleophilum strain UCR-PA7, a causal agent of the esca disease complex in grapevines.</title>
        <authorList>
            <person name="Blanco-Ulate B."/>
            <person name="Rolshausen P."/>
            <person name="Cantu D."/>
        </authorList>
    </citation>
    <scope>NUCLEOTIDE SEQUENCE [LARGE SCALE GENOMIC DNA]</scope>
    <source>
        <strain evidence="11">UCR-PA7</strain>
    </source>
</reference>
<proteinExistence type="predicted"/>
<gene>
    <name evidence="10" type="ORF">UCRPA7_7146</name>
</gene>
<dbReference type="GO" id="GO:0000981">
    <property type="term" value="F:DNA-binding transcription factor activity, RNA polymerase II-specific"/>
    <property type="evidence" value="ECO:0007669"/>
    <property type="project" value="TreeGrafter"/>
</dbReference>
<dbReference type="GO" id="GO:0003677">
    <property type="term" value="F:DNA binding"/>
    <property type="evidence" value="ECO:0007669"/>
    <property type="project" value="UniProtKB-KW"/>
</dbReference>
<dbReference type="SUPFAM" id="SSF144232">
    <property type="entry name" value="HIT/MYND zinc finger-like"/>
    <property type="match status" value="1"/>
</dbReference>
<organism evidence="10 11">
    <name type="scientific">Phaeoacremonium minimum (strain UCR-PA7)</name>
    <name type="common">Esca disease fungus</name>
    <name type="synonym">Togninia minima</name>
    <dbReference type="NCBI Taxonomy" id="1286976"/>
    <lineage>
        <taxon>Eukaryota</taxon>
        <taxon>Fungi</taxon>
        <taxon>Dikarya</taxon>
        <taxon>Ascomycota</taxon>
        <taxon>Pezizomycotina</taxon>
        <taxon>Sordariomycetes</taxon>
        <taxon>Sordariomycetidae</taxon>
        <taxon>Togniniales</taxon>
        <taxon>Togniniaceae</taxon>
        <taxon>Phaeoacremonium</taxon>
    </lineage>
</organism>
<dbReference type="GO" id="GO:0005634">
    <property type="term" value="C:nucleus"/>
    <property type="evidence" value="ECO:0007669"/>
    <property type="project" value="TreeGrafter"/>
</dbReference>
<protein>
    <submittedName>
        <fullName evidence="10">Putative mynd finger family protein</fullName>
    </submittedName>
</protein>
<dbReference type="OrthoDB" id="432970at2759"/>
<evidence type="ECO:0000256" key="7">
    <source>
        <dbReference type="ARBA" id="ARBA00023242"/>
    </source>
</evidence>
<dbReference type="HOGENOM" id="CLU_007974_1_0_1"/>
<dbReference type="InterPro" id="IPR024119">
    <property type="entry name" value="TF_DEAF-1"/>
</dbReference>
<dbReference type="Pfam" id="PF01753">
    <property type="entry name" value="zf-MYND"/>
    <property type="match status" value="1"/>
</dbReference>
<sequence length="670" mass="73660">MQSYEETDNIPDFNLEFAALSKLWGVYQPLFPELREDRKLRGFNDWDQIPDIVVVNIQVSGDLFKNIFDGTASFPTLSISVASYYEDASSKQDTFASLSYNFGKIELQPDGSFSIVNGNDRITPASDGRFDMIISFYAPSHILHFDPRPTLFTIQTYDKVEGRLDSTVIGDIGDIDKILVTHMLPGLSEEPNSSIHPQVGAATSIAHPETCVGTDPGENDEVDTNFTLAPLSPSVVKPLDLPYSVDYSLKVDEQLEKVVGMVAHVSIKSQEGKDLLLIDRCVVTLRQESPFMVRVLFANSTYTPMCVFPLPIILDKASKPRVARQSSWVEFIVLVADPVTAASSADIVFPNQISAAGDIVSLNLPYINMDILPILDLTDKERIGFLTTLASMQFSAKERVLREEAHASTDTGIMPSARANFKETVMTMFMLASGVQGGQSGLMALNVEGGQGIHMLFFVSAVRLDGPTSSVILDAAVIPVTSAMLLDSTFGEFLMVLRHFEIATLIVNEDELRLWKQVLPAMVERCRAWPHSNDCVYRKVHQAPVSTDHGQLVLCDCGKGKLPPGFVTAGLPGWDEVGVHHATRVAISPTFAVPLTEDLVSTENLIKMQASRLSTTQDHCVNCGATESIGGGRLKKCTRCHRVQYCSTVCQKKDWSKHRPECLEYKAAGS</sequence>
<dbReference type="InterPro" id="IPR002893">
    <property type="entry name" value="Znf_MYND"/>
</dbReference>
<dbReference type="AlphaFoldDB" id="R8BDE2"/>
<dbReference type="PANTHER" id="PTHR10237:SF1">
    <property type="entry name" value="DEFORMED EPIDERMAL AUTOREGULATORY FACTOR 1 HOMOLOG"/>
    <property type="match status" value="1"/>
</dbReference>
<dbReference type="Gene3D" id="6.10.140.2220">
    <property type="match status" value="1"/>
</dbReference>
<keyword evidence="6" id="KW-0804">Transcription</keyword>
<evidence type="ECO:0000256" key="2">
    <source>
        <dbReference type="ARBA" id="ARBA00022771"/>
    </source>
</evidence>
<evidence type="ECO:0000313" key="10">
    <source>
        <dbReference type="EMBL" id="EON97315.1"/>
    </source>
</evidence>
<keyword evidence="4" id="KW-0805">Transcription regulation</keyword>
<dbReference type="PROSITE" id="PS50865">
    <property type="entry name" value="ZF_MYND_2"/>
    <property type="match status" value="1"/>
</dbReference>
<keyword evidence="7" id="KW-0539">Nucleus</keyword>